<dbReference type="Gene3D" id="2.130.10.10">
    <property type="entry name" value="YVTN repeat-like/Quinoprotein amine dehydrogenase"/>
    <property type="match status" value="1"/>
</dbReference>
<evidence type="ECO:0000256" key="6">
    <source>
        <dbReference type="SAM" id="MobiDB-lite"/>
    </source>
</evidence>
<evidence type="ECO:0000313" key="9">
    <source>
        <dbReference type="Proteomes" id="UP001497472"/>
    </source>
</evidence>
<dbReference type="InterPro" id="IPR045160">
    <property type="entry name" value="ATG16"/>
</dbReference>
<dbReference type="GO" id="GO:0000421">
    <property type="term" value="C:autophagosome membrane"/>
    <property type="evidence" value="ECO:0007669"/>
    <property type="project" value="TreeGrafter"/>
</dbReference>
<dbReference type="InterPro" id="IPR015943">
    <property type="entry name" value="WD40/YVTN_repeat-like_dom_sf"/>
</dbReference>
<evidence type="ECO:0000259" key="7">
    <source>
        <dbReference type="Pfam" id="PF08614"/>
    </source>
</evidence>
<feature type="repeat" description="WD" evidence="4">
    <location>
        <begin position="306"/>
        <end position="347"/>
    </location>
</feature>
<proteinExistence type="inferred from homology"/>
<evidence type="ECO:0000256" key="3">
    <source>
        <dbReference type="ARBA" id="ARBA00022737"/>
    </source>
</evidence>
<dbReference type="PROSITE" id="PS50294">
    <property type="entry name" value="WD_REPEATS_REGION"/>
    <property type="match status" value="1"/>
</dbReference>
<reference evidence="8 9" key="1">
    <citation type="submission" date="2023-11" db="EMBL/GenBank/DDBJ databases">
        <authorList>
            <person name="Okamura Y."/>
        </authorList>
    </citation>
    <scope>NUCLEOTIDE SEQUENCE [LARGE SCALE GENOMIC DNA]</scope>
</reference>
<evidence type="ECO:0000256" key="2">
    <source>
        <dbReference type="ARBA" id="ARBA00022574"/>
    </source>
</evidence>
<feature type="repeat" description="WD" evidence="4">
    <location>
        <begin position="261"/>
        <end position="295"/>
    </location>
</feature>
<feature type="compositionally biased region" description="Basic and acidic residues" evidence="6">
    <location>
        <begin position="215"/>
        <end position="227"/>
    </location>
</feature>
<dbReference type="PANTHER" id="PTHR19878">
    <property type="entry name" value="AUTOPHAGY PROTEIN 16-LIKE"/>
    <property type="match status" value="1"/>
</dbReference>
<feature type="region of interest" description="Disordered" evidence="6">
    <location>
        <begin position="201"/>
        <end position="239"/>
    </location>
</feature>
<keyword evidence="2 4" id="KW-0853">WD repeat</keyword>
<dbReference type="Pfam" id="PF08614">
    <property type="entry name" value="ATG16"/>
    <property type="match status" value="1"/>
</dbReference>
<keyword evidence="3" id="KW-0677">Repeat</keyword>
<sequence length="373" mass="41531">MEGGEWRDSIINQLRTRNKRETSAFQDIFTFQSRLFDNVNTLKNENLQLTLLNERIRYSNTESVSSAGGIGVANERIQTLEQKVLIQQEELTSLHRRRGESAQQIINLNAKVHDLEKSLQAKDVIISENTALLASLRAEIQMYENNMTELQGLNQVLRDEHQALQIAFAAIEDKLRKAQDENRSLVERLIKYKAKDADKMNEENEHFLKKKSDKVKKELEEAAREGGSRSSGGSGGSADDKIMDSMPYYATSLPSKVALRFDAHDGEVNAVKWSPTDRIVATGGADRKVKLWDVSKLGTAEGRGALVGSNAGVMSVDFDSTGAFIVGASNDFASRVWTVGDQRLRRNFSHHVAIPGYQTVESDAANSTELLCI</sequence>
<dbReference type="GO" id="GO:0043495">
    <property type="term" value="F:protein-membrane adaptor activity"/>
    <property type="evidence" value="ECO:0007669"/>
    <property type="project" value="TreeGrafter"/>
</dbReference>
<evidence type="ECO:0000256" key="4">
    <source>
        <dbReference type="PROSITE-ProRule" id="PRU00221"/>
    </source>
</evidence>
<dbReference type="GO" id="GO:0034045">
    <property type="term" value="C:phagophore assembly site membrane"/>
    <property type="evidence" value="ECO:0007669"/>
    <property type="project" value="TreeGrafter"/>
</dbReference>
<keyword evidence="9" id="KW-1185">Reference proteome</keyword>
<dbReference type="Proteomes" id="UP001497472">
    <property type="component" value="Unassembled WGS sequence"/>
</dbReference>
<comment type="caution">
    <text evidence="8">The sequence shown here is derived from an EMBL/GenBank/DDBJ whole genome shotgun (WGS) entry which is preliminary data.</text>
</comment>
<dbReference type="AlphaFoldDB" id="A0AAV1J6F4"/>
<evidence type="ECO:0000313" key="8">
    <source>
        <dbReference type="EMBL" id="CAK1544039.1"/>
    </source>
</evidence>
<dbReference type="InterPro" id="IPR036322">
    <property type="entry name" value="WD40_repeat_dom_sf"/>
</dbReference>
<evidence type="ECO:0000256" key="5">
    <source>
        <dbReference type="SAM" id="Coils"/>
    </source>
</evidence>
<dbReference type="SMART" id="SM00320">
    <property type="entry name" value="WD40"/>
    <property type="match status" value="2"/>
</dbReference>
<dbReference type="GO" id="GO:0034274">
    <property type="term" value="C:Atg12-Atg5-Atg16 complex"/>
    <property type="evidence" value="ECO:0007669"/>
    <property type="project" value="TreeGrafter"/>
</dbReference>
<dbReference type="PROSITE" id="PS00678">
    <property type="entry name" value="WD_REPEATS_1"/>
    <property type="match status" value="1"/>
</dbReference>
<dbReference type="Pfam" id="PF00400">
    <property type="entry name" value="WD40"/>
    <property type="match status" value="2"/>
</dbReference>
<dbReference type="GO" id="GO:0000045">
    <property type="term" value="P:autophagosome assembly"/>
    <property type="evidence" value="ECO:0007669"/>
    <property type="project" value="InterPro"/>
</dbReference>
<protein>
    <recommendedName>
        <fullName evidence="7">Autophagy-related protein 16 domain-containing protein</fullName>
    </recommendedName>
</protein>
<keyword evidence="5" id="KW-0175">Coiled coil</keyword>
<feature type="coiled-coil region" evidence="5">
    <location>
        <begin position="70"/>
        <end position="97"/>
    </location>
</feature>
<feature type="domain" description="Autophagy-related protein 16" evidence="7">
    <location>
        <begin position="10"/>
        <end position="201"/>
    </location>
</feature>
<accession>A0AAV1J6F4</accession>
<dbReference type="SUPFAM" id="SSF50978">
    <property type="entry name" value="WD40 repeat-like"/>
    <property type="match status" value="1"/>
</dbReference>
<dbReference type="CDD" id="cd22887">
    <property type="entry name" value="Atg16_CCD"/>
    <property type="match status" value="1"/>
</dbReference>
<name>A0AAV1J6F4_9NEOP</name>
<dbReference type="PROSITE" id="PS50082">
    <property type="entry name" value="WD_REPEATS_2"/>
    <property type="match status" value="2"/>
</dbReference>
<comment type="similarity">
    <text evidence="1">Belongs to the WD repeat ATG16 family.</text>
</comment>
<dbReference type="EMBL" id="CAVLEF010000005">
    <property type="protein sequence ID" value="CAK1544039.1"/>
    <property type="molecule type" value="Genomic_DNA"/>
</dbReference>
<dbReference type="PANTHER" id="PTHR19878:SF8">
    <property type="entry name" value="AUTOPHAGY-RELATED 16, ISOFORM F"/>
    <property type="match status" value="1"/>
</dbReference>
<evidence type="ECO:0000256" key="1">
    <source>
        <dbReference type="ARBA" id="ARBA00009271"/>
    </source>
</evidence>
<dbReference type="InterPro" id="IPR001680">
    <property type="entry name" value="WD40_rpt"/>
</dbReference>
<gene>
    <name evidence="8" type="ORF">LNINA_LOCUS3819</name>
</gene>
<organism evidence="8 9">
    <name type="scientific">Leptosia nina</name>
    <dbReference type="NCBI Taxonomy" id="320188"/>
    <lineage>
        <taxon>Eukaryota</taxon>
        <taxon>Metazoa</taxon>
        <taxon>Ecdysozoa</taxon>
        <taxon>Arthropoda</taxon>
        <taxon>Hexapoda</taxon>
        <taxon>Insecta</taxon>
        <taxon>Pterygota</taxon>
        <taxon>Neoptera</taxon>
        <taxon>Endopterygota</taxon>
        <taxon>Lepidoptera</taxon>
        <taxon>Glossata</taxon>
        <taxon>Ditrysia</taxon>
        <taxon>Papilionoidea</taxon>
        <taxon>Pieridae</taxon>
        <taxon>Pierinae</taxon>
        <taxon>Leptosia</taxon>
    </lineage>
</organism>
<dbReference type="InterPro" id="IPR013923">
    <property type="entry name" value="Autophagy-rel_prot_16_dom"/>
</dbReference>
<dbReference type="InterPro" id="IPR019775">
    <property type="entry name" value="WD40_repeat_CS"/>
</dbReference>